<gene>
    <name evidence="2" type="ORF">SRT_10310</name>
</gene>
<dbReference type="Pfam" id="PF00480">
    <property type="entry name" value="ROK"/>
    <property type="match status" value="2"/>
</dbReference>
<dbReference type="CDD" id="cd24152">
    <property type="entry name" value="ASKHA_NBD_ROK-like"/>
    <property type="match status" value="1"/>
</dbReference>
<accession>A0A1L7LJT0</accession>
<dbReference type="AlphaFoldDB" id="A0A1L7LJT0"/>
<dbReference type="SUPFAM" id="SSF53067">
    <property type="entry name" value="Actin-like ATPase domain"/>
    <property type="match status" value="1"/>
</dbReference>
<proteinExistence type="inferred from homology"/>
<name>A0A1L7LJT0_9STRE</name>
<dbReference type="InterPro" id="IPR043129">
    <property type="entry name" value="ATPase_NBD"/>
</dbReference>
<evidence type="ECO:0000313" key="3">
    <source>
        <dbReference type="Proteomes" id="UP000217758"/>
    </source>
</evidence>
<reference evidence="2 3" key="1">
    <citation type="journal article" date="2016" name="Microbiol. Immunol.">
        <title>Complete genome sequence of Streptococcus troglodytae TKU31 isolated from the oral cavity of a chimpanzee (Pan troglodytes).</title>
        <authorList>
            <person name="Okamoto M."/>
            <person name="Naito M."/>
            <person name="Miyanohara M."/>
            <person name="Imai S."/>
            <person name="Nomura Y."/>
            <person name="Saito W."/>
            <person name="Momoi Y."/>
            <person name="Takada K."/>
            <person name="Miyabe-Nishiwaki T."/>
            <person name="Tomonaga M."/>
            <person name="Hanada N."/>
        </authorList>
    </citation>
    <scope>NUCLEOTIDE SEQUENCE [LARGE SCALE GENOMIC DNA]</scope>
    <source>
        <strain evidence="3">TKU 31</strain>
    </source>
</reference>
<dbReference type="RefSeq" id="WP_128833307.1">
    <property type="nucleotide sequence ID" value="NZ_AP014612.1"/>
</dbReference>
<keyword evidence="3" id="KW-1185">Reference proteome</keyword>
<dbReference type="InterPro" id="IPR000600">
    <property type="entry name" value="ROK"/>
</dbReference>
<dbReference type="Gene3D" id="3.30.420.40">
    <property type="match status" value="3"/>
</dbReference>
<sequence length="320" mass="35541">MKTYLVIDIGGSFIKSALINEDRQLSQKSKYPTPNNMTDFLAVLQKLITDQSRLISGLALACPGEINSKTGFVFHGGLIPYLKNFPLGSYFSKQFSLPTTVINDADAAGLAEARYGVLRNLNCGAILVLGTGVGVSIVSKNNLISLITNNVRTKKPKDRLLDFRNPDSQAWPRIRQLFDIHRRGLENLLTNTGSAVQFVKKASEILNLVDANGQAVFQALETSPSAALKELFENYSQDIAYLILNLQSIFQLEKLAIGGGISSQPSLLTEINRQYEQLILSEKFIQSFPHIPIVASRFRNEANLIGAYCHFQIQSFYNFF</sequence>
<evidence type="ECO:0000313" key="2">
    <source>
        <dbReference type="EMBL" id="BAQ24292.1"/>
    </source>
</evidence>
<protein>
    <submittedName>
        <fullName evidence="2">ROK family protein</fullName>
    </submittedName>
</protein>
<dbReference type="PANTHER" id="PTHR18964">
    <property type="entry name" value="ROK (REPRESSOR, ORF, KINASE) FAMILY"/>
    <property type="match status" value="1"/>
</dbReference>
<evidence type="ECO:0000256" key="1">
    <source>
        <dbReference type="ARBA" id="ARBA00006479"/>
    </source>
</evidence>
<organism evidence="2 3">
    <name type="scientific">Streptococcus troglodytae</name>
    <dbReference type="NCBI Taxonomy" id="1111760"/>
    <lineage>
        <taxon>Bacteria</taxon>
        <taxon>Bacillati</taxon>
        <taxon>Bacillota</taxon>
        <taxon>Bacilli</taxon>
        <taxon>Lactobacillales</taxon>
        <taxon>Streptococcaceae</taxon>
        <taxon>Streptococcus</taxon>
    </lineage>
</organism>
<dbReference type="Proteomes" id="UP000217758">
    <property type="component" value="Chromosome"/>
</dbReference>
<comment type="similarity">
    <text evidence="1">Belongs to the ROK (NagC/XylR) family.</text>
</comment>
<dbReference type="KEGG" id="strg:SRT_10310"/>
<dbReference type="EMBL" id="AP014612">
    <property type="protein sequence ID" value="BAQ24292.1"/>
    <property type="molecule type" value="Genomic_DNA"/>
</dbReference>
<dbReference type="PANTHER" id="PTHR18964:SF170">
    <property type="entry name" value="SUGAR KINASE"/>
    <property type="match status" value="1"/>
</dbReference>